<sequence>MNALKSWWGNFADKHPSAAKWVREGGLFLIFSNLVTVVQYIIYAFLPNLLGLELAGTEWSWPALPVSLFGIDFTWNALGYDVLYNEAGEVIIGGGLGYFIAMLVGSFLAQCINFPLQRNITFRSHGNIPWQIMWYVIAWAVITVVVNSINCVWVAVASQLLPGWLYNIGTTVLMGGISMVIFFFVFKIIFPEGEAKK</sequence>
<feature type="transmembrane region" description="Helical" evidence="1">
    <location>
        <begin position="168"/>
        <end position="190"/>
    </location>
</feature>
<protein>
    <recommendedName>
        <fullName evidence="4">GtrA-like protein domain-containing protein</fullName>
    </recommendedName>
</protein>
<reference evidence="2" key="1">
    <citation type="submission" date="2009-07" db="EMBL/GenBank/DDBJ databases">
        <authorList>
            <person name="Weinstock G."/>
            <person name="Sodergren E."/>
            <person name="Clifton S."/>
            <person name="Fulton L."/>
            <person name="Fulton B."/>
            <person name="Courtney L."/>
            <person name="Fronick C."/>
            <person name="Harrison M."/>
            <person name="Strong C."/>
            <person name="Farmer C."/>
            <person name="Delahaunty K."/>
            <person name="Markovic C."/>
            <person name="Hall O."/>
            <person name="Minx P."/>
            <person name="Tomlinson C."/>
            <person name="Mitreva M."/>
            <person name="Nelson J."/>
            <person name="Hou S."/>
            <person name="Wollam A."/>
            <person name="Pepin K.H."/>
            <person name="Johnson M."/>
            <person name="Bhonagiri V."/>
            <person name="Nash W.E."/>
            <person name="Warren W."/>
            <person name="Chinwalla A."/>
            <person name="Mardis E.R."/>
            <person name="Wilson R.K."/>
        </authorList>
    </citation>
    <scope>NUCLEOTIDE SEQUENCE [LARGE SCALE GENOMIC DNA]</scope>
    <source>
        <strain evidence="2">DSM 14469</strain>
    </source>
</reference>
<keyword evidence="1" id="KW-0812">Transmembrane</keyword>
<dbReference type="STRING" id="168384.SAMN05660368_01958"/>
<evidence type="ECO:0000256" key="1">
    <source>
        <dbReference type="SAM" id="Phobius"/>
    </source>
</evidence>
<dbReference type="EMBL" id="ACCL02000021">
    <property type="protein sequence ID" value="EET59149.1"/>
    <property type="molecule type" value="Genomic_DNA"/>
</dbReference>
<dbReference type="eggNOG" id="ENOG502ZA4G">
    <property type="taxonomic scope" value="Bacteria"/>
</dbReference>
<keyword evidence="3" id="KW-1185">Reference proteome</keyword>
<evidence type="ECO:0000313" key="3">
    <source>
        <dbReference type="Proteomes" id="UP000005561"/>
    </source>
</evidence>
<dbReference type="Proteomes" id="UP000005561">
    <property type="component" value="Unassembled WGS sequence"/>
</dbReference>
<accession>C6LJM6</accession>
<dbReference type="RefSeq" id="WP_006863626.1">
    <property type="nucleotide sequence ID" value="NZ_ACCL02000021.1"/>
</dbReference>
<name>C6LJM6_9FIRM</name>
<dbReference type="OrthoDB" id="3078253at2"/>
<comment type="caution">
    <text evidence="2">The sequence shown here is derived from an EMBL/GenBank/DDBJ whole genome shotgun (WGS) entry which is preliminary data.</text>
</comment>
<dbReference type="AlphaFoldDB" id="C6LJM6"/>
<evidence type="ECO:0008006" key="4">
    <source>
        <dbReference type="Google" id="ProtNLM"/>
    </source>
</evidence>
<keyword evidence="1" id="KW-1133">Transmembrane helix</keyword>
<feature type="transmembrane region" description="Helical" evidence="1">
    <location>
        <begin position="90"/>
        <end position="112"/>
    </location>
</feature>
<proteinExistence type="predicted"/>
<feature type="transmembrane region" description="Helical" evidence="1">
    <location>
        <begin position="132"/>
        <end position="156"/>
    </location>
</feature>
<organism evidence="2 3">
    <name type="scientific">Marvinbryantia formatexigens DSM 14469</name>
    <dbReference type="NCBI Taxonomy" id="478749"/>
    <lineage>
        <taxon>Bacteria</taxon>
        <taxon>Bacillati</taxon>
        <taxon>Bacillota</taxon>
        <taxon>Clostridia</taxon>
        <taxon>Lachnospirales</taxon>
        <taxon>Lachnospiraceae</taxon>
        <taxon>Marvinbryantia</taxon>
    </lineage>
</organism>
<evidence type="ECO:0000313" key="2">
    <source>
        <dbReference type="EMBL" id="EET59149.1"/>
    </source>
</evidence>
<feature type="transmembrane region" description="Helical" evidence="1">
    <location>
        <begin position="27"/>
        <end position="46"/>
    </location>
</feature>
<gene>
    <name evidence="2" type="ORF">BRYFOR_08863</name>
</gene>
<keyword evidence="1" id="KW-0472">Membrane</keyword>